<name>A0A0N4ZU36_PARTI</name>
<dbReference type="WBParaSite" id="PTRK_0001210100.1">
    <property type="protein sequence ID" value="PTRK_0001210100.1"/>
    <property type="gene ID" value="PTRK_0001210100"/>
</dbReference>
<evidence type="ECO:0000313" key="2">
    <source>
        <dbReference type="Proteomes" id="UP000038045"/>
    </source>
</evidence>
<organism evidence="2 3">
    <name type="scientific">Parastrongyloides trichosuri</name>
    <name type="common">Possum-specific nematode worm</name>
    <dbReference type="NCBI Taxonomy" id="131310"/>
    <lineage>
        <taxon>Eukaryota</taxon>
        <taxon>Metazoa</taxon>
        <taxon>Ecdysozoa</taxon>
        <taxon>Nematoda</taxon>
        <taxon>Chromadorea</taxon>
        <taxon>Rhabditida</taxon>
        <taxon>Tylenchina</taxon>
        <taxon>Panagrolaimomorpha</taxon>
        <taxon>Strongyloidoidea</taxon>
        <taxon>Strongyloididae</taxon>
        <taxon>Parastrongyloides</taxon>
    </lineage>
</organism>
<evidence type="ECO:0000313" key="3">
    <source>
        <dbReference type="WBParaSite" id="PTRK_0001210100.1"/>
    </source>
</evidence>
<sequence>MFLWSVVLIVLYSSNAKSITNKNYYETCKEEVLYAQNTLMKMIKERSIIENTNRNERIREFLENTKPFEDLAVTTVMPPVDCPYKPNTTIFPPPAQSEYGENKKETFENFVIPNFLNLPSDEDPFVTYLKMIYSSIKDIEEICNGPDFVGLDKVTDKQVLGLLGISSINHANHVCPICQKFLNHFRSIIEPTLLTVDKSNLHIIQYIFKYIPENEDLCSILLPGCHNEFKDNLAVGTRATKCMECSLCMTGTTVLDHTIFFNQQAVDSIHSFLNASIFHNICAELCNMGTTDLFPNGVSYNLCRNSISEFYLFIINAARNILIPNNFCSLELDVCKPGETPNILGCIQDLCLDGLPKAFKDICQIIPADPTEAAYFIGLKSKPEDEEKNRKMVKDMYKMEL</sequence>
<dbReference type="AlphaFoldDB" id="A0A0N4ZU36"/>
<protein>
    <submittedName>
        <fullName evidence="3">Saposin B-type domain-containing protein</fullName>
    </submittedName>
</protein>
<reference evidence="3" key="1">
    <citation type="submission" date="2017-02" db="UniProtKB">
        <authorList>
            <consortium name="WormBaseParasite"/>
        </authorList>
    </citation>
    <scope>IDENTIFICATION</scope>
</reference>
<evidence type="ECO:0000256" key="1">
    <source>
        <dbReference type="SAM" id="SignalP"/>
    </source>
</evidence>
<dbReference type="Proteomes" id="UP000038045">
    <property type="component" value="Unplaced"/>
</dbReference>
<keyword evidence="1" id="KW-0732">Signal</keyword>
<feature type="chain" id="PRO_5005892216" evidence="1">
    <location>
        <begin position="17"/>
        <end position="401"/>
    </location>
</feature>
<keyword evidence="2" id="KW-1185">Reference proteome</keyword>
<feature type="signal peptide" evidence="1">
    <location>
        <begin position="1"/>
        <end position="16"/>
    </location>
</feature>
<accession>A0A0N4ZU36</accession>
<proteinExistence type="predicted"/>